<feature type="region of interest" description="Disordered" evidence="2">
    <location>
        <begin position="1"/>
        <end position="27"/>
    </location>
</feature>
<dbReference type="GeneID" id="25285962"/>
<name>A0A072PAN2_9EURO</name>
<dbReference type="Proteomes" id="UP000027920">
    <property type="component" value="Unassembled WGS sequence"/>
</dbReference>
<dbReference type="OrthoDB" id="4161792at2759"/>
<feature type="compositionally biased region" description="Low complexity" evidence="2">
    <location>
        <begin position="253"/>
        <end position="268"/>
    </location>
</feature>
<keyword evidence="5" id="KW-1185">Reference proteome</keyword>
<gene>
    <name evidence="4" type="ORF">A1O9_11062</name>
</gene>
<evidence type="ECO:0000256" key="2">
    <source>
        <dbReference type="SAM" id="MobiDB-lite"/>
    </source>
</evidence>
<dbReference type="AlphaFoldDB" id="A0A072PAN2"/>
<proteinExistence type="predicted"/>
<dbReference type="GO" id="GO:0008270">
    <property type="term" value="F:zinc ion binding"/>
    <property type="evidence" value="ECO:0007669"/>
    <property type="project" value="UniProtKB-KW"/>
</dbReference>
<feature type="compositionally biased region" description="Polar residues" evidence="2">
    <location>
        <begin position="143"/>
        <end position="161"/>
    </location>
</feature>
<evidence type="ECO:0000313" key="4">
    <source>
        <dbReference type="EMBL" id="KEF52645.1"/>
    </source>
</evidence>
<feature type="compositionally biased region" description="Basic and acidic residues" evidence="2">
    <location>
        <begin position="226"/>
        <end position="236"/>
    </location>
</feature>
<organism evidence="4 5">
    <name type="scientific">Exophiala aquamarina CBS 119918</name>
    <dbReference type="NCBI Taxonomy" id="1182545"/>
    <lineage>
        <taxon>Eukaryota</taxon>
        <taxon>Fungi</taxon>
        <taxon>Dikarya</taxon>
        <taxon>Ascomycota</taxon>
        <taxon>Pezizomycotina</taxon>
        <taxon>Eurotiomycetes</taxon>
        <taxon>Chaetothyriomycetidae</taxon>
        <taxon>Chaetothyriales</taxon>
        <taxon>Herpotrichiellaceae</taxon>
        <taxon>Exophiala</taxon>
    </lineage>
</organism>
<comment type="caution">
    <text evidence="4">The sequence shown here is derived from an EMBL/GenBank/DDBJ whole genome shotgun (WGS) entry which is preliminary data.</text>
</comment>
<feature type="region of interest" description="Disordered" evidence="2">
    <location>
        <begin position="226"/>
        <end position="326"/>
    </location>
</feature>
<protein>
    <recommendedName>
        <fullName evidence="3">C2H2-type domain-containing protein</fullName>
    </recommendedName>
</protein>
<evidence type="ECO:0000256" key="1">
    <source>
        <dbReference type="PROSITE-ProRule" id="PRU00042"/>
    </source>
</evidence>
<dbReference type="VEuPathDB" id="FungiDB:A1O9_11062"/>
<keyword evidence="1" id="KW-0862">Zinc</keyword>
<feature type="compositionally biased region" description="Polar residues" evidence="2">
    <location>
        <begin position="170"/>
        <end position="180"/>
    </location>
</feature>
<dbReference type="EMBL" id="AMGV01000016">
    <property type="protein sequence ID" value="KEF52645.1"/>
    <property type="molecule type" value="Genomic_DNA"/>
</dbReference>
<feature type="region of interest" description="Disordered" evidence="2">
    <location>
        <begin position="118"/>
        <end position="180"/>
    </location>
</feature>
<evidence type="ECO:0000259" key="3">
    <source>
        <dbReference type="PROSITE" id="PS50157"/>
    </source>
</evidence>
<reference evidence="4 5" key="1">
    <citation type="submission" date="2013-03" db="EMBL/GenBank/DDBJ databases">
        <title>The Genome Sequence of Exophiala aquamarina CBS 119918.</title>
        <authorList>
            <consortium name="The Broad Institute Genomics Platform"/>
            <person name="Cuomo C."/>
            <person name="de Hoog S."/>
            <person name="Gorbushina A."/>
            <person name="Walker B."/>
            <person name="Young S.K."/>
            <person name="Zeng Q."/>
            <person name="Gargeya S."/>
            <person name="Fitzgerald M."/>
            <person name="Haas B."/>
            <person name="Abouelleil A."/>
            <person name="Allen A.W."/>
            <person name="Alvarado L."/>
            <person name="Arachchi H.M."/>
            <person name="Berlin A.M."/>
            <person name="Chapman S.B."/>
            <person name="Gainer-Dewar J."/>
            <person name="Goldberg J."/>
            <person name="Griggs A."/>
            <person name="Gujja S."/>
            <person name="Hansen M."/>
            <person name="Howarth C."/>
            <person name="Imamovic A."/>
            <person name="Ireland A."/>
            <person name="Larimer J."/>
            <person name="McCowan C."/>
            <person name="Murphy C."/>
            <person name="Pearson M."/>
            <person name="Poon T.W."/>
            <person name="Priest M."/>
            <person name="Roberts A."/>
            <person name="Saif S."/>
            <person name="Shea T."/>
            <person name="Sisk P."/>
            <person name="Sykes S."/>
            <person name="Wortman J."/>
            <person name="Nusbaum C."/>
            <person name="Birren B."/>
        </authorList>
    </citation>
    <scope>NUCLEOTIDE SEQUENCE [LARGE SCALE GENOMIC DNA]</scope>
    <source>
        <strain evidence="4 5">CBS 119918</strain>
    </source>
</reference>
<keyword evidence="1" id="KW-0863">Zinc-finger</keyword>
<evidence type="ECO:0000313" key="5">
    <source>
        <dbReference type="Proteomes" id="UP000027920"/>
    </source>
</evidence>
<dbReference type="RefSeq" id="XP_013255235.1">
    <property type="nucleotide sequence ID" value="XM_013399781.1"/>
</dbReference>
<dbReference type="HOGENOM" id="CLU_750127_0_0_1"/>
<feature type="domain" description="C2H2-type" evidence="3">
    <location>
        <begin position="199"/>
        <end position="229"/>
    </location>
</feature>
<accession>A0A072PAN2</accession>
<feature type="compositionally biased region" description="Polar residues" evidence="2">
    <location>
        <begin position="274"/>
        <end position="284"/>
    </location>
</feature>
<dbReference type="InterPro" id="IPR013087">
    <property type="entry name" value="Znf_C2H2_type"/>
</dbReference>
<dbReference type="PROSITE" id="PS50157">
    <property type="entry name" value="ZINC_FINGER_C2H2_2"/>
    <property type="match status" value="1"/>
</dbReference>
<sequence length="369" mass="41874">MEHFNFGIPEGNIPPLSFPQKPTRPAPPVPDNQLLLKRLTENPNFDYYQHIIHDYLYADENIWSVLLFLRTDPTGIFHIHHRSATQTPPQDIFEIISQIRQSANWGLEKIEILNRVNSGRRKPPQNLPFHQPYRSGHRPHFTPTPSASRVSQLRNASNVSSFDYPRSDDLSQYTDSLQKDTSSIISVDGRKTAPDGYRFYCPSRNCKLSYARQGDYENHMDQKHAEYEPHDPHESLKPIPQNPKGGNNHSNENPGSTPANNSNSNAQAPPFPSTTRQSHFHTSTPGPPEAHQPHHAVTPDILQGVGGQMRLTPQGPEDPTRSTLHHDPNPFLWTYVDVLEGQPLLGSQNIPPTYMTQGHHHYEQDMTMS</sequence>
<dbReference type="PROSITE" id="PS00028">
    <property type="entry name" value="ZINC_FINGER_C2H2_1"/>
    <property type="match status" value="1"/>
</dbReference>
<keyword evidence="1" id="KW-0479">Metal-binding</keyword>